<evidence type="ECO:0000256" key="1">
    <source>
        <dbReference type="SAM" id="MobiDB-lite"/>
    </source>
</evidence>
<comment type="caution">
    <text evidence="2">The sequence shown here is derived from an EMBL/GenBank/DDBJ whole genome shotgun (WGS) entry which is preliminary data.</text>
</comment>
<reference evidence="2" key="1">
    <citation type="submission" date="2021-06" db="EMBL/GenBank/DDBJ databases">
        <authorList>
            <person name="Kallberg Y."/>
            <person name="Tangrot J."/>
            <person name="Rosling A."/>
        </authorList>
    </citation>
    <scope>NUCLEOTIDE SEQUENCE</scope>
    <source>
        <strain evidence="2">MT106</strain>
    </source>
</reference>
<feature type="region of interest" description="Disordered" evidence="1">
    <location>
        <begin position="191"/>
        <end position="217"/>
    </location>
</feature>
<protein>
    <submittedName>
        <fullName evidence="2">7396_t:CDS:1</fullName>
    </submittedName>
</protein>
<dbReference type="Proteomes" id="UP000789831">
    <property type="component" value="Unassembled WGS sequence"/>
</dbReference>
<dbReference type="OrthoDB" id="10620709at2759"/>
<accession>A0A9N8V5F0</accession>
<organism evidence="2 3">
    <name type="scientific">Ambispora gerdemannii</name>
    <dbReference type="NCBI Taxonomy" id="144530"/>
    <lineage>
        <taxon>Eukaryota</taxon>
        <taxon>Fungi</taxon>
        <taxon>Fungi incertae sedis</taxon>
        <taxon>Mucoromycota</taxon>
        <taxon>Glomeromycotina</taxon>
        <taxon>Glomeromycetes</taxon>
        <taxon>Archaeosporales</taxon>
        <taxon>Ambisporaceae</taxon>
        <taxon>Ambispora</taxon>
    </lineage>
</organism>
<dbReference type="AlphaFoldDB" id="A0A9N8V5F0"/>
<evidence type="ECO:0000313" key="3">
    <source>
        <dbReference type="Proteomes" id="UP000789831"/>
    </source>
</evidence>
<sequence length="217" mass="22559">MRDFSSSPLTKTSKQSFTNKFQEMAQKLISIILIVLFTVSCVTAVPIAKRGAWWAGNSGCEASLNNVGCGNTGKGNVGNGNGGGDNVGNLNGKGNSDKKNGNNNVGNLNGSYNGIGSTDAASGGNNGNSNIGSYNGSWNGSYNDGELLTEVTTISVAGMVNSNQNDCLHEYLCNLKLNILLSKNIGSINGNDNDRDHNGNDGGNHNRPASISSFTFV</sequence>
<evidence type="ECO:0000313" key="2">
    <source>
        <dbReference type="EMBL" id="CAG8435360.1"/>
    </source>
</evidence>
<keyword evidence="3" id="KW-1185">Reference proteome</keyword>
<name>A0A9N8V5F0_9GLOM</name>
<feature type="region of interest" description="Disordered" evidence="1">
    <location>
        <begin position="80"/>
        <end position="107"/>
    </location>
</feature>
<proteinExistence type="predicted"/>
<dbReference type="EMBL" id="CAJVPL010000025">
    <property type="protein sequence ID" value="CAG8435360.1"/>
    <property type="molecule type" value="Genomic_DNA"/>
</dbReference>
<gene>
    <name evidence="2" type="ORF">AGERDE_LOCUS519</name>
</gene>